<dbReference type="Gene3D" id="3.40.50.300">
    <property type="entry name" value="P-loop containing nucleotide triphosphate hydrolases"/>
    <property type="match status" value="1"/>
</dbReference>
<evidence type="ECO:0000313" key="10">
    <source>
        <dbReference type="EMBL" id="TCS38000.1"/>
    </source>
</evidence>
<comment type="similarity">
    <text evidence="1">Belongs to the ABC transporter superfamily.</text>
</comment>
<comment type="caution">
    <text evidence="10">The sequence shown here is derived from an EMBL/GenBank/DDBJ whole genome shotgun (WGS) entry which is preliminary data.</text>
</comment>
<dbReference type="PANTHER" id="PTHR42788">
    <property type="entry name" value="TAURINE IMPORT ATP-BINDING PROTEIN-RELATED"/>
    <property type="match status" value="1"/>
</dbReference>
<feature type="domain" description="ABC transporter" evidence="9">
    <location>
        <begin position="5"/>
        <end position="221"/>
    </location>
</feature>
<evidence type="ECO:0000256" key="3">
    <source>
        <dbReference type="ARBA" id="ARBA00022475"/>
    </source>
</evidence>
<reference evidence="10 11" key="1">
    <citation type="submission" date="2019-03" db="EMBL/GenBank/DDBJ databases">
        <title>Genomic Encyclopedia of Type Strains, Phase IV (KMG-IV): sequencing the most valuable type-strain genomes for metagenomic binning, comparative biology and taxonomic classification.</title>
        <authorList>
            <person name="Goeker M."/>
        </authorList>
    </citation>
    <scope>NUCLEOTIDE SEQUENCE [LARGE SCALE GENOMIC DNA]</scope>
    <source>
        <strain evidence="10 11">DSM 7445</strain>
    </source>
</reference>
<dbReference type="AlphaFoldDB" id="A0A4V2UIY9"/>
<keyword evidence="6 10" id="KW-0067">ATP-binding</keyword>
<dbReference type="PROSITE" id="PS00211">
    <property type="entry name" value="ABC_TRANSPORTER_1"/>
    <property type="match status" value="1"/>
</dbReference>
<dbReference type="Proteomes" id="UP000295382">
    <property type="component" value="Unassembled WGS sequence"/>
</dbReference>
<keyword evidence="2" id="KW-0813">Transport</keyword>
<evidence type="ECO:0000256" key="1">
    <source>
        <dbReference type="ARBA" id="ARBA00005417"/>
    </source>
</evidence>
<evidence type="ECO:0000259" key="9">
    <source>
        <dbReference type="PROSITE" id="PS50893"/>
    </source>
</evidence>
<gene>
    <name evidence="10" type="ORF">EDC30_103292</name>
</gene>
<dbReference type="SMART" id="SM00382">
    <property type="entry name" value="AAA"/>
    <property type="match status" value="1"/>
</dbReference>
<dbReference type="InterPro" id="IPR050166">
    <property type="entry name" value="ABC_transporter_ATP-bind"/>
</dbReference>
<dbReference type="InterPro" id="IPR017871">
    <property type="entry name" value="ABC_transporter-like_CS"/>
</dbReference>
<dbReference type="GO" id="GO:0016887">
    <property type="term" value="F:ATP hydrolysis activity"/>
    <property type="evidence" value="ECO:0007669"/>
    <property type="project" value="InterPro"/>
</dbReference>
<evidence type="ECO:0000256" key="2">
    <source>
        <dbReference type="ARBA" id="ARBA00022448"/>
    </source>
</evidence>
<accession>A0A4V2UIY9</accession>
<keyword evidence="7" id="KW-1278">Translocase</keyword>
<evidence type="ECO:0000256" key="4">
    <source>
        <dbReference type="ARBA" id="ARBA00022519"/>
    </source>
</evidence>
<dbReference type="SUPFAM" id="SSF52540">
    <property type="entry name" value="P-loop containing nucleoside triphosphate hydrolases"/>
    <property type="match status" value="1"/>
</dbReference>
<evidence type="ECO:0000313" key="11">
    <source>
        <dbReference type="Proteomes" id="UP000295382"/>
    </source>
</evidence>
<dbReference type="EMBL" id="SLZQ01000003">
    <property type="protein sequence ID" value="TCS38000.1"/>
    <property type="molecule type" value="Genomic_DNA"/>
</dbReference>
<keyword evidence="8" id="KW-0472">Membrane</keyword>
<keyword evidence="3" id="KW-1003">Cell membrane</keyword>
<evidence type="ECO:0000256" key="7">
    <source>
        <dbReference type="ARBA" id="ARBA00022967"/>
    </source>
</evidence>
<keyword evidence="5" id="KW-0547">Nucleotide-binding</keyword>
<sequence length="239" mass="26142">MTRPLKIQKLSRSFDTGLTVLHDIDLTIPQGQFVALLGHSGSGKSTLLRILAGLDDGYVANQMAVPENVGVAFQESRLFPWLKVWRNVILNLKVDDGRKTATAALAEVGLESKADAWPLTLSGGQAQRVSLARALASEPELLLLDEPFGALDALTRRSMHSLVLKLWEHHKPSVLLVTHDVDEAALLADRVLVLDNGRIAVDIPIDLPRPRRSSDVRIEQIKSELLRHLGVDQEAGSPA</sequence>
<keyword evidence="11" id="KW-1185">Reference proteome</keyword>
<dbReference type="OrthoDB" id="9783039at2"/>
<evidence type="ECO:0000256" key="8">
    <source>
        <dbReference type="ARBA" id="ARBA00023136"/>
    </source>
</evidence>
<organism evidence="10 11">
    <name type="scientific">Paucimonas lemoignei</name>
    <name type="common">Pseudomonas lemoignei</name>
    <dbReference type="NCBI Taxonomy" id="29443"/>
    <lineage>
        <taxon>Bacteria</taxon>
        <taxon>Pseudomonadati</taxon>
        <taxon>Pseudomonadota</taxon>
        <taxon>Betaproteobacteria</taxon>
        <taxon>Burkholderiales</taxon>
        <taxon>Burkholderiaceae</taxon>
        <taxon>Paucimonas</taxon>
    </lineage>
</organism>
<evidence type="ECO:0000256" key="6">
    <source>
        <dbReference type="ARBA" id="ARBA00022840"/>
    </source>
</evidence>
<evidence type="ECO:0000256" key="5">
    <source>
        <dbReference type="ARBA" id="ARBA00022741"/>
    </source>
</evidence>
<dbReference type="PROSITE" id="PS50893">
    <property type="entry name" value="ABC_TRANSPORTER_2"/>
    <property type="match status" value="1"/>
</dbReference>
<protein>
    <submittedName>
        <fullName evidence="10">Sulfonate transport system ATP-binding protein</fullName>
    </submittedName>
</protein>
<dbReference type="Pfam" id="PF00005">
    <property type="entry name" value="ABC_tran"/>
    <property type="match status" value="1"/>
</dbReference>
<keyword evidence="4" id="KW-0997">Cell inner membrane</keyword>
<dbReference type="InterPro" id="IPR003593">
    <property type="entry name" value="AAA+_ATPase"/>
</dbReference>
<dbReference type="PANTHER" id="PTHR42788:SF17">
    <property type="entry name" value="ALIPHATIC SULFONATES IMPORT ATP-BINDING PROTEIN SSUB"/>
    <property type="match status" value="1"/>
</dbReference>
<name>A0A4V2UIY9_PAULE</name>
<dbReference type="GO" id="GO:0005524">
    <property type="term" value="F:ATP binding"/>
    <property type="evidence" value="ECO:0007669"/>
    <property type="project" value="UniProtKB-KW"/>
</dbReference>
<dbReference type="RefSeq" id="WP_132258074.1">
    <property type="nucleotide sequence ID" value="NZ_SLZQ01000003.1"/>
</dbReference>
<proteinExistence type="inferred from homology"/>
<dbReference type="InterPro" id="IPR027417">
    <property type="entry name" value="P-loop_NTPase"/>
</dbReference>
<dbReference type="InterPro" id="IPR003439">
    <property type="entry name" value="ABC_transporter-like_ATP-bd"/>
</dbReference>